<dbReference type="EMBL" id="JAAAJA010000010">
    <property type="protein sequence ID" value="KAG0266919.1"/>
    <property type="molecule type" value="Genomic_DNA"/>
</dbReference>
<keyword evidence="4" id="KW-1185">Reference proteome</keyword>
<keyword evidence="2" id="KW-0472">Membrane</keyword>
<keyword evidence="2" id="KW-0812">Transmembrane</keyword>
<gene>
    <name evidence="3" type="ORF">BG011_000058</name>
</gene>
<proteinExistence type="predicted"/>
<evidence type="ECO:0000313" key="4">
    <source>
        <dbReference type="Proteomes" id="UP000726737"/>
    </source>
</evidence>
<protein>
    <submittedName>
        <fullName evidence="3">Uncharacterized protein</fullName>
    </submittedName>
</protein>
<dbReference type="OrthoDB" id="2372055at2759"/>
<evidence type="ECO:0000313" key="3">
    <source>
        <dbReference type="EMBL" id="KAG0266919.1"/>
    </source>
</evidence>
<dbReference type="AlphaFoldDB" id="A0A9P6UAU2"/>
<evidence type="ECO:0000256" key="2">
    <source>
        <dbReference type="SAM" id="Phobius"/>
    </source>
</evidence>
<feature type="compositionally biased region" description="Low complexity" evidence="1">
    <location>
        <begin position="93"/>
        <end position="107"/>
    </location>
</feature>
<feature type="region of interest" description="Disordered" evidence="1">
    <location>
        <begin position="93"/>
        <end position="203"/>
    </location>
</feature>
<keyword evidence="2" id="KW-1133">Transmembrane helix</keyword>
<feature type="region of interest" description="Disordered" evidence="1">
    <location>
        <begin position="1"/>
        <end position="79"/>
    </location>
</feature>
<organism evidence="3 4">
    <name type="scientific">Mortierella polycephala</name>
    <dbReference type="NCBI Taxonomy" id="41804"/>
    <lineage>
        <taxon>Eukaryota</taxon>
        <taxon>Fungi</taxon>
        <taxon>Fungi incertae sedis</taxon>
        <taxon>Mucoromycota</taxon>
        <taxon>Mortierellomycotina</taxon>
        <taxon>Mortierellomycetes</taxon>
        <taxon>Mortierellales</taxon>
        <taxon>Mortierellaceae</taxon>
        <taxon>Mortierella</taxon>
    </lineage>
</organism>
<feature type="compositionally biased region" description="Basic and acidic residues" evidence="1">
    <location>
        <begin position="128"/>
        <end position="138"/>
    </location>
</feature>
<feature type="transmembrane region" description="Helical" evidence="2">
    <location>
        <begin position="267"/>
        <end position="295"/>
    </location>
</feature>
<accession>A0A9P6UAU2</accession>
<comment type="caution">
    <text evidence="3">The sequence shown here is derived from an EMBL/GenBank/DDBJ whole genome shotgun (WGS) entry which is preliminary data.</text>
</comment>
<sequence length="453" mass="49106">MSSFDPSNPYDNGQPWQTVPSTPAWQRNTANSSTATPELATLSTNDAIPTAAPTAPVVQPPFAPIPSTSATAPSSSSAAAAAATATAIGAGASHTPVATAASATAAAKQPAFDDEPPSYEASVIKDVPQIHDNYDHLRGPPGQRGVDLKTRIPPDSTPASHYQSGAQGSSSVGAAGSSNEVAGSSGYGAIPQHPPHANLAQPSAPNILQGQISQGREDDEVHEQDMSRLLGASNDHQRDDLDLQHDYSDTESEEPDSHWSVVGDGKAWLALSYIVVVLLPWALFCFIWTLVTLIVASVSLIIPPLGYVVSIATVTSWRALARVDLVMSRAMVSRSVRQRYPHETYNVFVTSESMTSPHYRRRRPKNMWHRGSKHLKSTVNNKHTVKSMFYFLVWKLFYALPIFIVVIVFAVLTVPFMFCLLPTLLILSRALINWQFRWAVVWLTEKPQAIALP</sequence>
<feature type="compositionally biased region" description="Polar residues" evidence="1">
    <location>
        <begin position="1"/>
        <end position="46"/>
    </location>
</feature>
<feature type="compositionally biased region" description="Low complexity" evidence="1">
    <location>
        <begin position="47"/>
        <end position="57"/>
    </location>
</feature>
<feature type="compositionally biased region" description="Low complexity" evidence="1">
    <location>
        <begin position="65"/>
        <end position="79"/>
    </location>
</feature>
<name>A0A9P6UAU2_9FUNG</name>
<feature type="transmembrane region" description="Helical" evidence="2">
    <location>
        <begin position="396"/>
        <end position="427"/>
    </location>
</feature>
<feature type="transmembrane region" description="Helical" evidence="2">
    <location>
        <begin position="301"/>
        <end position="321"/>
    </location>
</feature>
<reference evidence="3" key="1">
    <citation type="journal article" date="2020" name="Fungal Divers.">
        <title>Resolving the Mortierellaceae phylogeny through synthesis of multi-gene phylogenetics and phylogenomics.</title>
        <authorList>
            <person name="Vandepol N."/>
            <person name="Liber J."/>
            <person name="Desiro A."/>
            <person name="Na H."/>
            <person name="Kennedy M."/>
            <person name="Barry K."/>
            <person name="Grigoriev I.V."/>
            <person name="Miller A.N."/>
            <person name="O'Donnell K."/>
            <person name="Stajich J.E."/>
            <person name="Bonito G."/>
        </authorList>
    </citation>
    <scope>NUCLEOTIDE SEQUENCE</scope>
    <source>
        <strain evidence="3">KOD948</strain>
    </source>
</reference>
<dbReference type="Proteomes" id="UP000726737">
    <property type="component" value="Unassembled WGS sequence"/>
</dbReference>
<feature type="compositionally biased region" description="Low complexity" evidence="1">
    <location>
        <begin position="163"/>
        <end position="184"/>
    </location>
</feature>
<evidence type="ECO:0000256" key="1">
    <source>
        <dbReference type="SAM" id="MobiDB-lite"/>
    </source>
</evidence>